<name>T0ZPR9_9ZZZZ</name>
<gene>
    <name evidence="2" type="ORF">B1B_11276</name>
</gene>
<feature type="non-terminal residue" evidence="2">
    <location>
        <position position="54"/>
    </location>
</feature>
<proteinExistence type="predicted"/>
<sequence>MFEMYSKAKLPTSYGDFVIYTFINDEDKDHAVLVRGMVEGKEAVPLRIHSECLT</sequence>
<comment type="caution">
    <text evidence="2">The sequence shown here is derived from an EMBL/GenBank/DDBJ whole genome shotgun (WGS) entry which is preliminary data.</text>
</comment>
<protein>
    <submittedName>
        <fullName evidence="2">GTP cyclohydrolase II</fullName>
    </submittedName>
</protein>
<keyword evidence="2" id="KW-0378">Hydrolase</keyword>
<reference evidence="2" key="1">
    <citation type="submission" date="2013-08" db="EMBL/GenBank/DDBJ databases">
        <authorList>
            <person name="Mendez C."/>
            <person name="Richter M."/>
            <person name="Ferrer M."/>
            <person name="Sanchez J."/>
        </authorList>
    </citation>
    <scope>NUCLEOTIDE SEQUENCE</scope>
</reference>
<feature type="domain" description="GTP cyclohydrolase II" evidence="1">
    <location>
        <begin position="7"/>
        <end position="54"/>
    </location>
</feature>
<dbReference type="GO" id="GO:0016787">
    <property type="term" value="F:hydrolase activity"/>
    <property type="evidence" value="ECO:0007669"/>
    <property type="project" value="UniProtKB-KW"/>
</dbReference>
<dbReference type="Pfam" id="PF00925">
    <property type="entry name" value="GTP_cyclohydro2"/>
    <property type="match status" value="1"/>
</dbReference>
<dbReference type="AlphaFoldDB" id="T0ZPR9"/>
<dbReference type="EMBL" id="AUZY01007308">
    <property type="protein sequence ID" value="EQD50326.1"/>
    <property type="molecule type" value="Genomic_DNA"/>
</dbReference>
<organism evidence="2">
    <name type="scientific">mine drainage metagenome</name>
    <dbReference type="NCBI Taxonomy" id="410659"/>
    <lineage>
        <taxon>unclassified sequences</taxon>
        <taxon>metagenomes</taxon>
        <taxon>ecological metagenomes</taxon>
    </lineage>
</organism>
<dbReference type="Gene3D" id="3.40.50.10990">
    <property type="entry name" value="GTP cyclohydrolase II"/>
    <property type="match status" value="1"/>
</dbReference>
<dbReference type="SUPFAM" id="SSF142695">
    <property type="entry name" value="RibA-like"/>
    <property type="match status" value="1"/>
</dbReference>
<evidence type="ECO:0000313" key="2">
    <source>
        <dbReference type="EMBL" id="EQD50326.1"/>
    </source>
</evidence>
<dbReference type="InterPro" id="IPR036144">
    <property type="entry name" value="RibA-like_sf"/>
</dbReference>
<dbReference type="InterPro" id="IPR032677">
    <property type="entry name" value="GTP_cyclohydro_II"/>
</dbReference>
<evidence type="ECO:0000259" key="1">
    <source>
        <dbReference type="Pfam" id="PF00925"/>
    </source>
</evidence>
<accession>T0ZPR9</accession>
<reference evidence="2" key="2">
    <citation type="journal article" date="2014" name="ISME J.">
        <title>Microbial stratification in low pH oxic and suboxic macroscopic growths along an acid mine drainage.</title>
        <authorList>
            <person name="Mendez-Garcia C."/>
            <person name="Mesa V."/>
            <person name="Sprenger R.R."/>
            <person name="Richter M."/>
            <person name="Diez M.S."/>
            <person name="Solano J."/>
            <person name="Bargiela R."/>
            <person name="Golyshina O.V."/>
            <person name="Manteca A."/>
            <person name="Ramos J.L."/>
            <person name="Gallego J.R."/>
            <person name="Llorente I."/>
            <person name="Martins Dos Santos V.A."/>
            <person name="Jensen O.N."/>
            <person name="Pelaez A.I."/>
            <person name="Sanchez J."/>
            <person name="Ferrer M."/>
        </authorList>
    </citation>
    <scope>NUCLEOTIDE SEQUENCE</scope>
</reference>